<evidence type="ECO:0000256" key="7">
    <source>
        <dbReference type="SAM" id="Phobius"/>
    </source>
</evidence>
<evidence type="ECO:0000313" key="11">
    <source>
        <dbReference type="Proteomes" id="UP000054823"/>
    </source>
</evidence>
<dbReference type="GO" id="GO:0034040">
    <property type="term" value="F:ATPase-coupled lipid transmembrane transporter activity"/>
    <property type="evidence" value="ECO:0007669"/>
    <property type="project" value="TreeGrafter"/>
</dbReference>
<keyword evidence="2 7" id="KW-0812">Transmembrane</keyword>
<comment type="subcellular location">
    <subcellularLocation>
        <location evidence="1">Cell membrane</location>
        <topology evidence="1">Multi-pass membrane protein</topology>
    </subcellularLocation>
</comment>
<dbReference type="GO" id="GO:0005524">
    <property type="term" value="F:ATP binding"/>
    <property type="evidence" value="ECO:0007669"/>
    <property type="project" value="UniProtKB-KW"/>
</dbReference>
<feature type="domain" description="ABC transmembrane type-1" evidence="9">
    <location>
        <begin position="22"/>
        <end position="309"/>
    </location>
</feature>
<dbReference type="InterPro" id="IPR036640">
    <property type="entry name" value="ABC1_TM_sf"/>
</dbReference>
<keyword evidence="6 7" id="KW-0472">Membrane</keyword>
<dbReference type="InterPro" id="IPR011527">
    <property type="entry name" value="ABC1_TM_dom"/>
</dbReference>
<proteinExistence type="predicted"/>
<keyword evidence="11" id="KW-1185">Reference proteome</keyword>
<dbReference type="EMBL" id="CYPW01000006">
    <property type="protein sequence ID" value="CUH51614.1"/>
    <property type="molecule type" value="Genomic_DNA"/>
</dbReference>
<dbReference type="Pfam" id="PF00005">
    <property type="entry name" value="ABC_tran"/>
    <property type="match status" value="1"/>
</dbReference>
<dbReference type="OrthoDB" id="5288404at2"/>
<dbReference type="GO" id="GO:0005886">
    <property type="term" value="C:plasma membrane"/>
    <property type="evidence" value="ECO:0007669"/>
    <property type="project" value="UniProtKB-SubCell"/>
</dbReference>
<dbReference type="PROSITE" id="PS00211">
    <property type="entry name" value="ABC_TRANSPORTER_1"/>
    <property type="match status" value="1"/>
</dbReference>
<evidence type="ECO:0000256" key="6">
    <source>
        <dbReference type="ARBA" id="ARBA00023136"/>
    </source>
</evidence>
<dbReference type="InterPro" id="IPR003593">
    <property type="entry name" value="AAA+_ATPase"/>
</dbReference>
<dbReference type="Gene3D" id="1.20.1560.10">
    <property type="entry name" value="ABC transporter type 1, transmembrane domain"/>
    <property type="match status" value="1"/>
</dbReference>
<evidence type="ECO:0000259" key="9">
    <source>
        <dbReference type="PROSITE" id="PS50929"/>
    </source>
</evidence>
<evidence type="ECO:0000256" key="1">
    <source>
        <dbReference type="ARBA" id="ARBA00004651"/>
    </source>
</evidence>
<dbReference type="PROSITE" id="PS50929">
    <property type="entry name" value="ABC_TM1F"/>
    <property type="match status" value="1"/>
</dbReference>
<organism evidence="10 11">
    <name type="scientific">Shimia marina</name>
    <dbReference type="NCBI Taxonomy" id="321267"/>
    <lineage>
        <taxon>Bacteria</taxon>
        <taxon>Pseudomonadati</taxon>
        <taxon>Pseudomonadota</taxon>
        <taxon>Alphaproteobacteria</taxon>
        <taxon>Rhodobacterales</taxon>
        <taxon>Roseobacteraceae</taxon>
    </lineage>
</organism>
<dbReference type="PROSITE" id="PS50893">
    <property type="entry name" value="ABC_TRANSPORTER_2"/>
    <property type="match status" value="1"/>
</dbReference>
<dbReference type="RefSeq" id="WP_058238896.1">
    <property type="nucleotide sequence ID" value="NZ_CYPW01000006.1"/>
</dbReference>
<dbReference type="Pfam" id="PF00664">
    <property type="entry name" value="ABC_membrane"/>
    <property type="match status" value="1"/>
</dbReference>
<evidence type="ECO:0000256" key="2">
    <source>
        <dbReference type="ARBA" id="ARBA00022692"/>
    </source>
</evidence>
<evidence type="ECO:0000256" key="5">
    <source>
        <dbReference type="ARBA" id="ARBA00022989"/>
    </source>
</evidence>
<protein>
    <submittedName>
        <fullName evidence="10">Putative ABC transporter ATP-binding protein</fullName>
    </submittedName>
</protein>
<dbReference type="SUPFAM" id="SSF52540">
    <property type="entry name" value="P-loop containing nucleoside triphosphate hydrolases"/>
    <property type="match status" value="1"/>
</dbReference>
<dbReference type="InterPro" id="IPR027417">
    <property type="entry name" value="P-loop_NTPase"/>
</dbReference>
<dbReference type="PANTHER" id="PTHR24221:SF654">
    <property type="entry name" value="ATP-BINDING CASSETTE SUB-FAMILY B MEMBER 6"/>
    <property type="match status" value="1"/>
</dbReference>
<evidence type="ECO:0000313" key="10">
    <source>
        <dbReference type="EMBL" id="CUH51614.1"/>
    </source>
</evidence>
<dbReference type="GO" id="GO:0140359">
    <property type="term" value="F:ABC-type transporter activity"/>
    <property type="evidence" value="ECO:0007669"/>
    <property type="project" value="InterPro"/>
</dbReference>
<name>A0A0P1ENM2_9RHOB</name>
<keyword evidence="4 10" id="KW-0067">ATP-binding</keyword>
<dbReference type="Proteomes" id="UP000054823">
    <property type="component" value="Unassembled WGS sequence"/>
</dbReference>
<dbReference type="GO" id="GO:0016887">
    <property type="term" value="F:ATP hydrolysis activity"/>
    <property type="evidence" value="ECO:0007669"/>
    <property type="project" value="InterPro"/>
</dbReference>
<feature type="transmembrane region" description="Helical" evidence="7">
    <location>
        <begin position="278"/>
        <end position="298"/>
    </location>
</feature>
<sequence>MRHILQIAKLLVQADRRAMGRGALLSIAVLLMGVSLLGLSGWFITATGLAGLAGIGIAFDVFRPSAGVRFLALGRAAARYGERLLTHDATLRALAAFRVDLLRSYARSDARALANLRSEGALTRIIADVDALDGVILRLVLPIVAALVTHILVFGVLSWLVGWSVALIILGLYLVAGGAILLRLGHATVAPSRRLEEVEQRLRRGAIDMIRDRDALILSASLPRKEAGLHRLDQEARAKAADLDRAERGAGFWMSLLVAAAAMAAFLAGAVLLDQGSIDAASAVIGLFVALALAEALLQLRRGVSDLGRVQSAAERLAPQLQSVRPPAGGQTSDVASCQTLGTGPLLSIHHPNLRADFHAGEAVALSGPSGVGKTMLLMEIAGLQPGTSVKVHGRPPVAYAEDSLRAMVSMLPQRCALVAGTVRDNLSLSGSFSDAELWQALDQVALAEDLRQRDGLDTTLGEGGAGLSGGQSKRLAIARNILIKSDILLLDEPTEGLDAATAEAVLHGVRAAVPEALIIAVMHSGAQHPVFTRRVGLSR</sequence>
<dbReference type="InterPro" id="IPR039421">
    <property type="entry name" value="Type_1_exporter"/>
</dbReference>
<gene>
    <name evidence="10" type="ORF">SHM7688_01052</name>
</gene>
<dbReference type="Gene3D" id="3.40.50.300">
    <property type="entry name" value="P-loop containing nucleotide triphosphate hydrolases"/>
    <property type="match status" value="1"/>
</dbReference>
<feature type="transmembrane region" description="Helical" evidence="7">
    <location>
        <begin position="252"/>
        <end position="272"/>
    </location>
</feature>
<accession>A0A0P1ENM2</accession>
<reference evidence="10 11" key="1">
    <citation type="submission" date="2015-09" db="EMBL/GenBank/DDBJ databases">
        <authorList>
            <consortium name="Swine Surveillance"/>
        </authorList>
    </citation>
    <scope>NUCLEOTIDE SEQUENCE [LARGE SCALE GENOMIC DNA]</scope>
    <source>
        <strain evidence="10 11">CECT 7688</strain>
    </source>
</reference>
<feature type="transmembrane region" description="Helical" evidence="7">
    <location>
        <begin position="20"/>
        <end position="37"/>
    </location>
</feature>
<keyword evidence="3" id="KW-0547">Nucleotide-binding</keyword>
<dbReference type="InterPro" id="IPR003439">
    <property type="entry name" value="ABC_transporter-like_ATP-bd"/>
</dbReference>
<dbReference type="SMART" id="SM00382">
    <property type="entry name" value="AAA"/>
    <property type="match status" value="1"/>
</dbReference>
<dbReference type="InterPro" id="IPR017871">
    <property type="entry name" value="ABC_transporter-like_CS"/>
</dbReference>
<feature type="transmembrane region" description="Helical" evidence="7">
    <location>
        <begin position="135"/>
        <end position="157"/>
    </location>
</feature>
<feature type="domain" description="ABC transporter" evidence="8">
    <location>
        <begin position="330"/>
        <end position="539"/>
    </location>
</feature>
<keyword evidence="5 7" id="KW-1133">Transmembrane helix</keyword>
<dbReference type="PANTHER" id="PTHR24221">
    <property type="entry name" value="ATP-BINDING CASSETTE SUB-FAMILY B"/>
    <property type="match status" value="1"/>
</dbReference>
<dbReference type="SUPFAM" id="SSF90123">
    <property type="entry name" value="ABC transporter transmembrane region"/>
    <property type="match status" value="1"/>
</dbReference>
<dbReference type="STRING" id="321267.SHM7688_01052"/>
<evidence type="ECO:0000256" key="4">
    <source>
        <dbReference type="ARBA" id="ARBA00022840"/>
    </source>
</evidence>
<evidence type="ECO:0000259" key="8">
    <source>
        <dbReference type="PROSITE" id="PS50893"/>
    </source>
</evidence>
<dbReference type="AlphaFoldDB" id="A0A0P1ENM2"/>
<evidence type="ECO:0000256" key="3">
    <source>
        <dbReference type="ARBA" id="ARBA00022741"/>
    </source>
</evidence>
<feature type="transmembrane region" description="Helical" evidence="7">
    <location>
        <begin position="163"/>
        <end position="184"/>
    </location>
</feature>
<feature type="transmembrane region" description="Helical" evidence="7">
    <location>
        <begin position="43"/>
        <end position="62"/>
    </location>
</feature>